<reference evidence="3 4" key="1">
    <citation type="submission" date="2020-07" db="EMBL/GenBank/DDBJ databases">
        <title>Complete genome and description of Selenomonas timonensis sp. nov., a new bacterium isolated from a gingivitis subject.</title>
        <authorList>
            <person name="Antezack A."/>
        </authorList>
    </citation>
    <scope>NUCLEOTIDE SEQUENCE [LARGE SCALE GENOMIC DNA]</scope>
    <source>
        <strain evidence="3 4">Marseille-Q3039</strain>
    </source>
</reference>
<dbReference type="AlphaFoldDB" id="A0A7G7VI23"/>
<gene>
    <name evidence="3" type="ORF">H1B31_07725</name>
</gene>
<dbReference type="Pfam" id="PF10543">
    <property type="entry name" value="ORF6N"/>
    <property type="match status" value="1"/>
</dbReference>
<accession>A0A7G7VI23</accession>
<protein>
    <submittedName>
        <fullName evidence="3">ORF6N domain-containing protein</fullName>
    </submittedName>
</protein>
<dbReference type="RefSeq" id="WP_185979890.1">
    <property type="nucleotide sequence ID" value="NZ_CP060204.1"/>
</dbReference>
<sequence>MNELTVLEHNSIRVMTTEQLAEAYGCRAIHIQQNFKNNRARFVEGKHYFKLEGADLKAFKDSLENIESVVGSRAPSLILWTKQGAARHSKMLGTERAWNVFDELEESYFNPMRNMTPEEFLLFSAQRMVEQAKEIKAANARIDKVDERLLDVESKQMTIDEHHYTIIGYANLTGVRGVSRDAAARLGRKASAMSRKQGYHIGKEYDAKYGLVNTYHVDVLQEVFRR</sequence>
<evidence type="ECO:0000259" key="2">
    <source>
        <dbReference type="Pfam" id="PF10543"/>
    </source>
</evidence>
<name>A0A7G7VI23_9FIRM</name>
<dbReference type="KEGG" id="stim:H1B31_07725"/>
<keyword evidence="4" id="KW-1185">Reference proteome</keyword>
<evidence type="ECO:0000313" key="3">
    <source>
        <dbReference type="EMBL" id="QNH53766.1"/>
    </source>
</evidence>
<feature type="coiled-coil region" evidence="1">
    <location>
        <begin position="128"/>
        <end position="155"/>
    </location>
</feature>
<keyword evidence="1" id="KW-0175">Coiled coil</keyword>
<evidence type="ECO:0000256" key="1">
    <source>
        <dbReference type="SAM" id="Coils"/>
    </source>
</evidence>
<dbReference type="InterPro" id="IPR018873">
    <property type="entry name" value="KilA-N_DNA-bd_domain"/>
</dbReference>
<dbReference type="Proteomes" id="UP000515480">
    <property type="component" value="Chromosome"/>
</dbReference>
<organism evidence="3 4">
    <name type="scientific">Selenomonas timonae</name>
    <dbReference type="NCBI Taxonomy" id="2754044"/>
    <lineage>
        <taxon>Bacteria</taxon>
        <taxon>Bacillati</taxon>
        <taxon>Bacillota</taxon>
        <taxon>Negativicutes</taxon>
        <taxon>Selenomonadales</taxon>
        <taxon>Selenomonadaceae</taxon>
        <taxon>Selenomonas</taxon>
    </lineage>
</organism>
<dbReference type="EMBL" id="CP060204">
    <property type="protein sequence ID" value="QNH53766.1"/>
    <property type="molecule type" value="Genomic_DNA"/>
</dbReference>
<proteinExistence type="predicted"/>
<evidence type="ECO:0000313" key="4">
    <source>
        <dbReference type="Proteomes" id="UP000515480"/>
    </source>
</evidence>
<feature type="domain" description="KilA-N DNA-binding" evidence="2">
    <location>
        <begin position="6"/>
        <end position="91"/>
    </location>
</feature>